<accession>A0A3Q0IRL5</accession>
<keyword evidence="4" id="KW-0206">Cytoskeleton</keyword>
<dbReference type="Gene3D" id="3.40.850.10">
    <property type="entry name" value="Kinesin motor domain"/>
    <property type="match status" value="1"/>
</dbReference>
<dbReference type="PROSITE" id="PS50067">
    <property type="entry name" value="KINESIN_MOTOR_2"/>
    <property type="match status" value="1"/>
</dbReference>
<proteinExistence type="inferred from homology"/>
<keyword evidence="3 5" id="KW-0067">ATP-binding</keyword>
<dbReference type="GO" id="GO:0051256">
    <property type="term" value="P:mitotic spindle midzone assembly"/>
    <property type="evidence" value="ECO:0007669"/>
    <property type="project" value="TreeGrafter"/>
</dbReference>
<dbReference type="GO" id="GO:0005871">
    <property type="term" value="C:kinesin complex"/>
    <property type="evidence" value="ECO:0007669"/>
    <property type="project" value="TreeGrafter"/>
</dbReference>
<evidence type="ECO:0000256" key="5">
    <source>
        <dbReference type="PROSITE-ProRule" id="PRU00283"/>
    </source>
</evidence>
<dbReference type="AlphaFoldDB" id="A0A3Q0IRL5"/>
<dbReference type="InterPro" id="IPR027640">
    <property type="entry name" value="Kinesin-like_fam"/>
</dbReference>
<dbReference type="PaxDb" id="121845-A0A3Q0IRL5"/>
<dbReference type="Pfam" id="PF00225">
    <property type="entry name" value="Kinesin"/>
    <property type="match status" value="1"/>
</dbReference>
<feature type="domain" description="Kinesin motor" evidence="6">
    <location>
        <begin position="20"/>
        <end position="301"/>
    </location>
</feature>
<evidence type="ECO:0000313" key="7">
    <source>
        <dbReference type="Proteomes" id="UP000079169"/>
    </source>
</evidence>
<feature type="binding site" evidence="5">
    <location>
        <begin position="106"/>
        <end position="113"/>
    </location>
    <ligand>
        <name>ATP</name>
        <dbReference type="ChEBI" id="CHEBI:30616"/>
    </ligand>
</feature>
<dbReference type="GO" id="GO:0005874">
    <property type="term" value="C:microtubule"/>
    <property type="evidence" value="ECO:0007669"/>
    <property type="project" value="TreeGrafter"/>
</dbReference>
<dbReference type="KEGG" id="dci:103508563"/>
<dbReference type="GO" id="GO:0005634">
    <property type="term" value="C:nucleus"/>
    <property type="evidence" value="ECO:0007669"/>
    <property type="project" value="TreeGrafter"/>
</dbReference>
<keyword evidence="4" id="KW-0963">Cytoplasm</keyword>
<dbReference type="GO" id="GO:0008017">
    <property type="term" value="F:microtubule binding"/>
    <property type="evidence" value="ECO:0007669"/>
    <property type="project" value="InterPro"/>
</dbReference>
<dbReference type="PANTHER" id="PTHR24115:SF600">
    <property type="entry name" value="KINESIN-LIKE PROTEIN KIF23"/>
    <property type="match status" value="1"/>
</dbReference>
<gene>
    <name evidence="8" type="primary">LOC103508563</name>
</gene>
<dbReference type="SMART" id="SM00129">
    <property type="entry name" value="KISc"/>
    <property type="match status" value="1"/>
</dbReference>
<dbReference type="GO" id="GO:0005524">
    <property type="term" value="F:ATP binding"/>
    <property type="evidence" value="ECO:0007669"/>
    <property type="project" value="UniProtKB-UniRule"/>
</dbReference>
<dbReference type="GO" id="GO:0003777">
    <property type="term" value="F:microtubule motor activity"/>
    <property type="evidence" value="ECO:0007669"/>
    <property type="project" value="InterPro"/>
</dbReference>
<dbReference type="InterPro" id="IPR036961">
    <property type="entry name" value="Kinesin_motor_dom_sf"/>
</dbReference>
<dbReference type="GO" id="GO:0016887">
    <property type="term" value="F:ATP hydrolysis activity"/>
    <property type="evidence" value="ECO:0007669"/>
    <property type="project" value="TreeGrafter"/>
</dbReference>
<keyword evidence="7" id="KW-1185">Reference proteome</keyword>
<dbReference type="InterPro" id="IPR027417">
    <property type="entry name" value="P-loop_NTPase"/>
</dbReference>
<dbReference type="RefSeq" id="XP_026678934.1">
    <property type="nucleotide sequence ID" value="XM_026823133.1"/>
</dbReference>
<organism evidence="7 8">
    <name type="scientific">Diaphorina citri</name>
    <name type="common">Asian citrus psyllid</name>
    <dbReference type="NCBI Taxonomy" id="121845"/>
    <lineage>
        <taxon>Eukaryota</taxon>
        <taxon>Metazoa</taxon>
        <taxon>Ecdysozoa</taxon>
        <taxon>Arthropoda</taxon>
        <taxon>Hexapoda</taxon>
        <taxon>Insecta</taxon>
        <taxon>Pterygota</taxon>
        <taxon>Neoptera</taxon>
        <taxon>Paraneoptera</taxon>
        <taxon>Hemiptera</taxon>
        <taxon>Sternorrhyncha</taxon>
        <taxon>Psylloidea</taxon>
        <taxon>Psyllidae</taxon>
        <taxon>Diaphorininae</taxon>
        <taxon>Diaphorina</taxon>
    </lineage>
</organism>
<dbReference type="InterPro" id="IPR001752">
    <property type="entry name" value="Kinesin_motor_dom"/>
</dbReference>
<name>A0A3Q0IRL5_DIACI</name>
<dbReference type="SUPFAM" id="SSF52540">
    <property type="entry name" value="P-loop containing nucleoside triphosphate hydrolases"/>
    <property type="match status" value="1"/>
</dbReference>
<evidence type="ECO:0000256" key="3">
    <source>
        <dbReference type="ARBA" id="ARBA00022840"/>
    </source>
</evidence>
<reference evidence="8" key="1">
    <citation type="submission" date="2025-08" db="UniProtKB">
        <authorList>
            <consortium name="RefSeq"/>
        </authorList>
    </citation>
    <scope>IDENTIFICATION</scope>
</reference>
<sequence>MSTKPGKTPRRVNFQKSSDPLQVFCRIRPLQNAYEESCISVLSSTTIQLTPPDGSNPRYFNNKEVQYVFKKIFDTDSDQKQIYMEVAHPLVDNLIHGKNGLLLTYGVTGSGKTYTMNGSPTDGGIMTRCIDVLFNSILAYQPPRHTFKPDKMNGFEILSSDEIKQVRGVKTLGVKKNVECRVKDEEKIEQVDEDNVYSVFVSYVEIYNNSVYDLLEEIPEGGTGDKSKSTPLNNRLIREDSCQNMYVHGANEIEVTTAEEALQVLYKGQARKKMARTLCNKESSRSHSVFMIRLVQVRLLY</sequence>
<dbReference type="STRING" id="121845.A0A3Q0IRL5"/>
<dbReference type="GO" id="GO:0007018">
    <property type="term" value="P:microtubule-based movement"/>
    <property type="evidence" value="ECO:0007669"/>
    <property type="project" value="InterPro"/>
</dbReference>
<dbReference type="PRINTS" id="PR00380">
    <property type="entry name" value="KINESINHEAVY"/>
</dbReference>
<dbReference type="Proteomes" id="UP000079169">
    <property type="component" value="Unplaced"/>
</dbReference>
<comment type="similarity">
    <text evidence="5">Belongs to the TRAFAC class myosin-kinesin ATPase superfamily. Kinesin family.</text>
</comment>
<keyword evidence="2 5" id="KW-0547">Nucleotide-binding</keyword>
<evidence type="ECO:0000256" key="2">
    <source>
        <dbReference type="ARBA" id="ARBA00022741"/>
    </source>
</evidence>
<evidence type="ECO:0000259" key="6">
    <source>
        <dbReference type="PROSITE" id="PS50067"/>
    </source>
</evidence>
<protein>
    <submittedName>
        <fullName evidence="8">Kinesin-like protein KIF23</fullName>
    </submittedName>
</protein>
<evidence type="ECO:0000256" key="1">
    <source>
        <dbReference type="ARBA" id="ARBA00004245"/>
    </source>
</evidence>
<evidence type="ECO:0000313" key="8">
    <source>
        <dbReference type="RefSeq" id="XP_026678934.1"/>
    </source>
</evidence>
<dbReference type="PANTHER" id="PTHR24115">
    <property type="entry name" value="KINESIN-RELATED"/>
    <property type="match status" value="1"/>
</dbReference>
<dbReference type="GeneID" id="103508563"/>
<keyword evidence="5" id="KW-0505">Motor protein</keyword>
<comment type="subcellular location">
    <subcellularLocation>
        <location evidence="1">Cytoplasm</location>
        <location evidence="1">Cytoskeleton</location>
    </subcellularLocation>
</comment>
<evidence type="ECO:0000256" key="4">
    <source>
        <dbReference type="ARBA" id="ARBA00023212"/>
    </source>
</evidence>